<evidence type="ECO:0000313" key="1">
    <source>
        <dbReference type="EMBL" id="GIE71705.1"/>
    </source>
</evidence>
<proteinExistence type="predicted"/>
<evidence type="ECO:0008006" key="3">
    <source>
        <dbReference type="Google" id="ProtNLM"/>
    </source>
</evidence>
<dbReference type="EMBL" id="BOMS01000131">
    <property type="protein sequence ID" value="GIE71705.1"/>
    <property type="molecule type" value="Genomic_DNA"/>
</dbReference>
<reference evidence="1 2" key="1">
    <citation type="submission" date="2021-01" db="EMBL/GenBank/DDBJ databases">
        <title>Whole genome shotgun sequence of Actinoplanes palleronii NBRC 14916.</title>
        <authorList>
            <person name="Komaki H."/>
            <person name="Tamura T."/>
        </authorList>
    </citation>
    <scope>NUCLEOTIDE SEQUENCE [LARGE SCALE GENOMIC DNA]</scope>
    <source>
        <strain evidence="1 2">NBRC 14916</strain>
    </source>
</reference>
<accession>A0ABQ4BM08</accession>
<dbReference type="Proteomes" id="UP000624709">
    <property type="component" value="Unassembled WGS sequence"/>
</dbReference>
<comment type="caution">
    <text evidence="1">The sequence shown here is derived from an EMBL/GenBank/DDBJ whole genome shotgun (WGS) entry which is preliminary data.</text>
</comment>
<gene>
    <name evidence="1" type="ORF">Apa02nite_078130</name>
</gene>
<organism evidence="1 2">
    <name type="scientific">Actinoplanes palleronii</name>
    <dbReference type="NCBI Taxonomy" id="113570"/>
    <lineage>
        <taxon>Bacteria</taxon>
        <taxon>Bacillati</taxon>
        <taxon>Actinomycetota</taxon>
        <taxon>Actinomycetes</taxon>
        <taxon>Micromonosporales</taxon>
        <taxon>Micromonosporaceae</taxon>
        <taxon>Actinoplanes</taxon>
    </lineage>
</organism>
<name>A0ABQ4BM08_9ACTN</name>
<keyword evidence="2" id="KW-1185">Reference proteome</keyword>
<protein>
    <recommendedName>
        <fullName evidence="3">DUF35 domain-containing protein</fullName>
    </recommendedName>
</protein>
<sequence>MVGGQTQPRAVIRLDVPVPPRPVGQLEHPVIIPLAGQDRQPLRAGVVVDVTVALGKDDFWYERSAALVRRRTVPGPG</sequence>
<evidence type="ECO:0000313" key="2">
    <source>
        <dbReference type="Proteomes" id="UP000624709"/>
    </source>
</evidence>